<dbReference type="EMBL" id="SULG01000183">
    <property type="protein sequence ID" value="TLD39848.1"/>
    <property type="molecule type" value="Genomic_DNA"/>
</dbReference>
<dbReference type="AlphaFoldDB" id="A0A533Q5M7"/>
<evidence type="ECO:0000313" key="2">
    <source>
        <dbReference type="EMBL" id="TLD39848.1"/>
    </source>
</evidence>
<evidence type="ECO:0000256" key="1">
    <source>
        <dbReference type="SAM" id="MobiDB-lite"/>
    </source>
</evidence>
<reference evidence="2 3" key="1">
    <citation type="submission" date="2019-04" db="EMBL/GenBank/DDBJ databases">
        <title>Genome of a novel bacterium Candidatus Jettenia ecosi reconstructed from metagenome of an anammox bioreactor.</title>
        <authorList>
            <person name="Mardanov A.V."/>
            <person name="Beletsky A.V."/>
            <person name="Ravin N.V."/>
            <person name="Botchkova E.A."/>
            <person name="Litti Y.V."/>
            <person name="Nozhevnikova A.N."/>
        </authorList>
    </citation>
    <scope>NUCLEOTIDE SEQUENCE [LARGE SCALE GENOMIC DNA]</scope>
    <source>
        <strain evidence="2">J2</strain>
    </source>
</reference>
<sequence length="57" mass="6410">MHESMAVHEETAPVKNPNIPPMGARKMTVNPSTVPMRDNHERRNCEKAVRATILQTS</sequence>
<proteinExistence type="predicted"/>
<organism evidence="2 3">
    <name type="scientific">Candidatus Jettenia ecosi</name>
    <dbReference type="NCBI Taxonomy" id="2494326"/>
    <lineage>
        <taxon>Bacteria</taxon>
        <taxon>Pseudomonadati</taxon>
        <taxon>Planctomycetota</taxon>
        <taxon>Candidatus Brocadiia</taxon>
        <taxon>Candidatus Brocadiales</taxon>
        <taxon>Candidatus Brocadiaceae</taxon>
        <taxon>Candidatus Jettenia</taxon>
    </lineage>
</organism>
<accession>A0A533Q5M7</accession>
<dbReference type="Proteomes" id="UP000319783">
    <property type="component" value="Unassembled WGS sequence"/>
</dbReference>
<comment type="caution">
    <text evidence="2">The sequence shown here is derived from an EMBL/GenBank/DDBJ whole genome shotgun (WGS) entry which is preliminary data.</text>
</comment>
<gene>
    <name evidence="2" type="ORF">JETT_3895</name>
</gene>
<feature type="compositionally biased region" description="Basic and acidic residues" evidence="1">
    <location>
        <begin position="1"/>
        <end position="12"/>
    </location>
</feature>
<protein>
    <submittedName>
        <fullName evidence="2">Uncharacterized protein</fullName>
    </submittedName>
</protein>
<name>A0A533Q5M7_9BACT</name>
<feature type="region of interest" description="Disordered" evidence="1">
    <location>
        <begin position="1"/>
        <end position="40"/>
    </location>
</feature>
<evidence type="ECO:0000313" key="3">
    <source>
        <dbReference type="Proteomes" id="UP000319783"/>
    </source>
</evidence>